<dbReference type="FunFam" id="3.30.1460.20:FF:000005">
    <property type="entry name" value="Arp2/3 complex 34 kDa subunit"/>
    <property type="match status" value="1"/>
</dbReference>
<dbReference type="RefSeq" id="XP_003020276.1">
    <property type="nucleotide sequence ID" value="XM_003020230.1"/>
</dbReference>
<dbReference type="GO" id="GO:0051015">
    <property type="term" value="F:actin filament binding"/>
    <property type="evidence" value="ECO:0007669"/>
    <property type="project" value="TreeGrafter"/>
</dbReference>
<dbReference type="PANTHER" id="PTHR12058:SF0">
    <property type="entry name" value="ACTIN-RELATED PROTEIN 2_3 COMPLEX SUBUNIT 2"/>
    <property type="match status" value="1"/>
</dbReference>
<dbReference type="InterPro" id="IPR034666">
    <property type="entry name" value="ARPC2/4"/>
</dbReference>
<name>D4DER5_TRIVH</name>
<evidence type="ECO:0000256" key="5">
    <source>
        <dbReference type="ARBA" id="ARBA00023212"/>
    </source>
</evidence>
<dbReference type="Gene3D" id="3.30.1460.20">
    <property type="match status" value="2"/>
</dbReference>
<dbReference type="GO" id="GO:0005885">
    <property type="term" value="C:Arp2/3 protein complex"/>
    <property type="evidence" value="ECO:0007669"/>
    <property type="project" value="InterPro"/>
</dbReference>
<dbReference type="Proteomes" id="UP000008383">
    <property type="component" value="Unassembled WGS sequence"/>
</dbReference>
<proteinExistence type="inferred from homology"/>
<dbReference type="InterPro" id="IPR007188">
    <property type="entry name" value="ARPC2"/>
</dbReference>
<dbReference type="AlphaFoldDB" id="D4DER5"/>
<comment type="subcellular location">
    <subcellularLocation>
        <location evidence="1 6">Cytoplasm</location>
        <location evidence="1 6">Cytoskeleton</location>
    </subcellularLocation>
</comment>
<sequence>MLLLDYHNVLIHSLLTERFSGAAPVSIDQIVSDFDGVTFHVSTPETKSKILISIAVRCFRELVQYGAEGVLQREYGPYIVSPEPGYDFSILIDLEDLPAEQEARDQLIMSIALMKRNAMASPFERGFEEFQKLEEESNKYSLEALPQQLKDGGEVMTVHYRDEEAIFIKAGYDCVTVIFSTIFRDETDKIFGKVFLQVCHNGLYPLLSISLDLSSDFLIGIRRRSKASHTKRPPSPIPQRSTARTPRDSRPKGLSKWGSRLHHIR</sequence>
<keyword evidence="4 6" id="KW-0009">Actin-binding</keyword>
<comment type="caution">
    <text evidence="8">The sequence shown here is derived from an EMBL/GenBank/DDBJ whole genome shotgun (WGS) entry which is preliminary data.</text>
</comment>
<keyword evidence="3 6" id="KW-0963">Cytoplasm</keyword>
<evidence type="ECO:0000256" key="4">
    <source>
        <dbReference type="ARBA" id="ARBA00023203"/>
    </source>
</evidence>
<dbReference type="GeneID" id="9584014"/>
<dbReference type="KEGG" id="tve:TRV_05655"/>
<dbReference type="EMBL" id="ACYE01000307">
    <property type="protein sequence ID" value="EFE39658.1"/>
    <property type="molecule type" value="Genomic_DNA"/>
</dbReference>
<dbReference type="GO" id="GO:0030041">
    <property type="term" value="P:actin filament polymerization"/>
    <property type="evidence" value="ECO:0007669"/>
    <property type="project" value="InterPro"/>
</dbReference>
<dbReference type="PANTHER" id="PTHR12058">
    <property type="entry name" value="ARP2/3 COMPLEX 34 KDA SUBUNIT"/>
    <property type="match status" value="1"/>
</dbReference>
<protein>
    <recommendedName>
        <fullName evidence="6">Arp2/3 complex 34 kDa subunit</fullName>
    </recommendedName>
</protein>
<feature type="region of interest" description="Disordered" evidence="7">
    <location>
        <begin position="225"/>
        <end position="265"/>
    </location>
</feature>
<dbReference type="OrthoDB" id="148331at2759"/>
<evidence type="ECO:0000256" key="3">
    <source>
        <dbReference type="ARBA" id="ARBA00022490"/>
    </source>
</evidence>
<gene>
    <name evidence="8" type="ORF">TRV_05655</name>
</gene>
<dbReference type="SUPFAM" id="SSF69645">
    <property type="entry name" value="Arp2/3 complex subunits"/>
    <property type="match status" value="2"/>
</dbReference>
<comment type="function">
    <text evidence="6">Functions as actin-binding component of the Arp2/3 complex which is involved in regulation of actin polymerization and together with an activating nucleation-promoting factor (NPF) mediates the formation of branched actin networks.</text>
</comment>
<dbReference type="HOGENOM" id="CLU_1050496_0_0_1"/>
<dbReference type="GO" id="GO:0034314">
    <property type="term" value="P:Arp2/3 complex-mediated actin nucleation"/>
    <property type="evidence" value="ECO:0007669"/>
    <property type="project" value="InterPro"/>
</dbReference>
<keyword evidence="5 6" id="KW-0206">Cytoskeleton</keyword>
<dbReference type="GO" id="GO:0005200">
    <property type="term" value="F:structural constituent of cytoskeleton"/>
    <property type="evidence" value="ECO:0007669"/>
    <property type="project" value="TreeGrafter"/>
</dbReference>
<comment type="similarity">
    <text evidence="2 6">Belongs to the ARPC2 family.</text>
</comment>
<reference evidence="9" key="1">
    <citation type="journal article" date="2011" name="Genome Biol.">
        <title>Comparative and functional genomics provide insights into the pathogenicity of dermatophytic fungi.</title>
        <authorList>
            <person name="Burmester A."/>
            <person name="Shelest E."/>
            <person name="Gloeckner G."/>
            <person name="Heddergott C."/>
            <person name="Schindler S."/>
            <person name="Staib P."/>
            <person name="Heidel A."/>
            <person name="Felder M."/>
            <person name="Petzold A."/>
            <person name="Szafranski K."/>
            <person name="Feuermann M."/>
            <person name="Pedruzzi I."/>
            <person name="Priebe S."/>
            <person name="Groth M."/>
            <person name="Winkler R."/>
            <person name="Li W."/>
            <person name="Kniemeyer O."/>
            <person name="Schroeckh V."/>
            <person name="Hertweck C."/>
            <person name="Hube B."/>
            <person name="White T.C."/>
            <person name="Platzer M."/>
            <person name="Guthke R."/>
            <person name="Heitman J."/>
            <person name="Woestemeyer J."/>
            <person name="Zipfel P.F."/>
            <person name="Monod M."/>
            <person name="Brakhage A.A."/>
        </authorList>
    </citation>
    <scope>NUCLEOTIDE SEQUENCE [LARGE SCALE GENOMIC DNA]</scope>
    <source>
        <strain evidence="9">HKI 0517</strain>
    </source>
</reference>
<evidence type="ECO:0000313" key="8">
    <source>
        <dbReference type="EMBL" id="EFE39658.1"/>
    </source>
</evidence>
<evidence type="ECO:0000256" key="6">
    <source>
        <dbReference type="RuleBase" id="RU364015"/>
    </source>
</evidence>
<dbReference type="Pfam" id="PF04045">
    <property type="entry name" value="P34-Arc"/>
    <property type="match status" value="1"/>
</dbReference>
<evidence type="ECO:0000256" key="1">
    <source>
        <dbReference type="ARBA" id="ARBA00004245"/>
    </source>
</evidence>
<organism evidence="8 9">
    <name type="scientific">Trichophyton verrucosum (strain HKI 0517)</name>
    <dbReference type="NCBI Taxonomy" id="663202"/>
    <lineage>
        <taxon>Eukaryota</taxon>
        <taxon>Fungi</taxon>
        <taxon>Dikarya</taxon>
        <taxon>Ascomycota</taxon>
        <taxon>Pezizomycotina</taxon>
        <taxon>Eurotiomycetes</taxon>
        <taxon>Eurotiomycetidae</taxon>
        <taxon>Onygenales</taxon>
        <taxon>Arthrodermataceae</taxon>
        <taxon>Trichophyton</taxon>
    </lineage>
</organism>
<accession>D4DER5</accession>
<evidence type="ECO:0000256" key="7">
    <source>
        <dbReference type="SAM" id="MobiDB-lite"/>
    </source>
</evidence>
<comment type="subunit">
    <text evidence="6">Component of the Arp2/3 complex.</text>
</comment>
<keyword evidence="9" id="KW-1185">Reference proteome</keyword>
<evidence type="ECO:0000313" key="9">
    <source>
        <dbReference type="Proteomes" id="UP000008383"/>
    </source>
</evidence>
<evidence type="ECO:0000256" key="2">
    <source>
        <dbReference type="ARBA" id="ARBA00007192"/>
    </source>
</evidence>